<organism evidence="8 10">
    <name type="scientific">Virgibacillus dokdonensis</name>
    <dbReference type="NCBI Taxonomy" id="302167"/>
    <lineage>
        <taxon>Bacteria</taxon>
        <taxon>Bacillati</taxon>
        <taxon>Bacillota</taxon>
        <taxon>Bacilli</taxon>
        <taxon>Bacillales</taxon>
        <taxon>Bacillaceae</taxon>
        <taxon>Virgibacillus</taxon>
    </lineage>
</organism>
<feature type="transmembrane region" description="Helical" evidence="6">
    <location>
        <begin position="305"/>
        <end position="324"/>
    </location>
</feature>
<reference evidence="10" key="2">
    <citation type="submission" date="2016-11" db="EMBL/GenBank/DDBJ databases">
        <title>Complete genome sequence of Virgibacillus pantothenticus 21D, a halophilic bacterium isolated from the deep hypersaline anoxic basin Discovery in the Mediterranean Sea.</title>
        <authorList>
            <person name="Zeaiter Z."/>
            <person name="Booth J.M."/>
            <person name="Prosdocimi E.M."/>
            <person name="Mapelli F."/>
            <person name="Fusi M."/>
            <person name="Daffonchio D."/>
            <person name="Borin S."/>
            <person name="Crotti E."/>
        </authorList>
    </citation>
    <scope>NUCLEOTIDE SEQUENCE [LARGE SCALE GENOMIC DNA]</scope>
    <source>
        <strain evidence="10">21D</strain>
    </source>
</reference>
<feature type="transmembrane region" description="Helical" evidence="6">
    <location>
        <begin position="383"/>
        <end position="413"/>
    </location>
</feature>
<dbReference type="PANTHER" id="PTHR43478:SF1">
    <property type="entry name" value="NA+_H+ ANTIPORTER NHAC-LIKE C-TERMINAL DOMAIN-CONTAINING PROTEIN"/>
    <property type="match status" value="1"/>
</dbReference>
<evidence type="ECO:0000256" key="5">
    <source>
        <dbReference type="ARBA" id="ARBA00023136"/>
    </source>
</evidence>
<feature type="domain" description="Na+/H+ antiporter NhaC-like C-terminal" evidence="7">
    <location>
        <begin position="161"/>
        <end position="486"/>
    </location>
</feature>
<evidence type="ECO:0000256" key="2">
    <source>
        <dbReference type="ARBA" id="ARBA00022475"/>
    </source>
</evidence>
<reference evidence="8" key="1">
    <citation type="submission" date="2016-11" db="EMBL/GenBank/DDBJ databases">
        <title>Complete genome sequence of Virgibacillus dokdonensis 21D, a halophilic bacterium isolated from the deep hypersaline anoxic basin Discovery in the Mediterranean Sea.</title>
        <authorList>
            <person name="Zeaiter Z."/>
            <person name="Booth J.M."/>
            <person name="Prosdocimi E.M."/>
            <person name="Mapelli F."/>
            <person name="Fusi M."/>
            <person name="Daffonchio D."/>
            <person name="Borin S."/>
            <person name="Crotti E."/>
        </authorList>
    </citation>
    <scope>NUCLEOTIDE SEQUENCE</scope>
    <source>
        <strain evidence="8">21D</strain>
    </source>
</reference>
<reference evidence="9 11" key="3">
    <citation type="submission" date="2024-01" db="EMBL/GenBank/DDBJ databases">
        <title>Survival strategy associated with biotechnological potential of Virgibacillus dokdonensis T4.6 isolated from salt-fermented shrimp paste.</title>
        <authorList>
            <person name="Doan T.V."/>
            <person name="Quach N.T."/>
            <person name="Phi Q.-T."/>
        </authorList>
    </citation>
    <scope>NUCLEOTIDE SEQUENCE [LARGE SCALE GENOMIC DNA]</scope>
    <source>
        <strain evidence="9 11">T4.6</strain>
    </source>
</reference>
<dbReference type="RefSeq" id="WP_101933728.1">
    <property type="nucleotide sequence ID" value="NZ_CP018622.1"/>
</dbReference>
<dbReference type="InterPro" id="IPR018461">
    <property type="entry name" value="Na/H_Antiport_NhaC-like_C"/>
</dbReference>
<feature type="transmembrane region" description="Helical" evidence="6">
    <location>
        <begin position="201"/>
        <end position="220"/>
    </location>
</feature>
<dbReference type="Proteomes" id="UP001356080">
    <property type="component" value="Unassembled WGS sequence"/>
</dbReference>
<evidence type="ECO:0000313" key="9">
    <source>
        <dbReference type="EMBL" id="MEF2291744.1"/>
    </source>
</evidence>
<keyword evidence="4 6" id="KW-1133">Transmembrane helix</keyword>
<comment type="subcellular location">
    <subcellularLocation>
        <location evidence="1">Cell membrane</location>
        <topology evidence="1">Multi-pass membrane protein</topology>
    </subcellularLocation>
</comment>
<feature type="transmembrane region" description="Helical" evidence="6">
    <location>
        <begin position="345"/>
        <end position="363"/>
    </location>
</feature>
<dbReference type="EMBL" id="CP018622">
    <property type="protein sequence ID" value="AUJ25870.1"/>
    <property type="molecule type" value="Genomic_DNA"/>
</dbReference>
<evidence type="ECO:0000256" key="6">
    <source>
        <dbReference type="SAM" id="Phobius"/>
    </source>
</evidence>
<sequence length="518" mass="55339">MEGTIFSLIPAVLMLVLVLLTRNVLLSLGTGIVVGALLIHNFSVLDSFHEIWTQFYTIFVSDGALNTGNILLLSFLILLGMMTAFLQASGGSKAFGDWMIKKVKTRSGAQGMSAFLGLIIFIDDYFNSLAVGQIARPLTDRHKVSRAKLAYIIDSTSAPVTVISPISSWGAYIIGIMGGLFAANGITSLEPLEAFVKMIPYNLYAIAAVLAVFLVAYLKVDIGPMRKHEKRAMETGELIDPKQDNVPGDLSDTFTAHQNGRIYHLLLPIGVLIVATVSSMIITGAMATEGNINLLTIFANTNVNLSLFTGGVIAVLTSFLFHLSQQKPRNSSLKIVLEGAKTMMPAIYILLLAWMIGSIIGVLETGEYLAGIVNDASLNPALLPFLFFIIAGFMALATGTSWGTFGIMLPIAAEVTSITDMEMLLPSMAAVLAGAVFGDHCTPISDTTILSATGAGANHIDHVMTQLPYALIAALAASIGYILVGLTNQVLLPLLVSLSIIIAFATIIHFVRKTKTVQ</sequence>
<proteinExistence type="predicted"/>
<dbReference type="Pfam" id="PF03553">
    <property type="entry name" value="Na_H_antiporter"/>
    <property type="match status" value="1"/>
</dbReference>
<dbReference type="KEGG" id="vpn:A21D_02825"/>
<feature type="transmembrane region" description="Helical" evidence="6">
    <location>
        <begin position="265"/>
        <end position="285"/>
    </location>
</feature>
<evidence type="ECO:0000313" key="11">
    <source>
        <dbReference type="Proteomes" id="UP001356080"/>
    </source>
</evidence>
<evidence type="ECO:0000256" key="3">
    <source>
        <dbReference type="ARBA" id="ARBA00022692"/>
    </source>
</evidence>
<keyword evidence="3 6" id="KW-0812">Transmembrane</keyword>
<evidence type="ECO:0000256" key="1">
    <source>
        <dbReference type="ARBA" id="ARBA00004651"/>
    </source>
</evidence>
<dbReference type="EMBL" id="JAZHPM010000009">
    <property type="protein sequence ID" value="MEF2291744.1"/>
    <property type="molecule type" value="Genomic_DNA"/>
</dbReference>
<evidence type="ECO:0000313" key="10">
    <source>
        <dbReference type="Proteomes" id="UP000234237"/>
    </source>
</evidence>
<keyword evidence="5 6" id="KW-0472">Membrane</keyword>
<evidence type="ECO:0000259" key="7">
    <source>
        <dbReference type="Pfam" id="PF03553"/>
    </source>
</evidence>
<dbReference type="STRING" id="302167.GCA_900166595_01654"/>
<dbReference type="GO" id="GO:0005886">
    <property type="term" value="C:plasma membrane"/>
    <property type="evidence" value="ECO:0007669"/>
    <property type="project" value="UniProtKB-SubCell"/>
</dbReference>
<gene>
    <name evidence="8" type="primary">mleN_5</name>
    <name evidence="8" type="ORF">A21D_02825</name>
    <name evidence="9" type="ORF">V2W34_06905</name>
</gene>
<feature type="transmembrane region" description="Helical" evidence="6">
    <location>
        <begin position="467"/>
        <end position="484"/>
    </location>
</feature>
<feature type="transmembrane region" description="Helical" evidence="6">
    <location>
        <begin position="12"/>
        <end position="39"/>
    </location>
</feature>
<dbReference type="PANTHER" id="PTHR43478">
    <property type="entry name" value="NA+/H+ ANTIPORTER-RELATED"/>
    <property type="match status" value="1"/>
</dbReference>
<accession>A0A2K9J878</accession>
<keyword evidence="11" id="KW-1185">Reference proteome</keyword>
<dbReference type="Proteomes" id="UP000234237">
    <property type="component" value="Chromosome"/>
</dbReference>
<dbReference type="AlphaFoldDB" id="A0A2K9J878"/>
<keyword evidence="2" id="KW-1003">Cell membrane</keyword>
<evidence type="ECO:0000256" key="4">
    <source>
        <dbReference type="ARBA" id="ARBA00022989"/>
    </source>
</evidence>
<name>A0A2K9J878_9BACI</name>
<evidence type="ECO:0000313" key="8">
    <source>
        <dbReference type="EMBL" id="AUJ25870.1"/>
    </source>
</evidence>
<feature type="transmembrane region" description="Helical" evidence="6">
    <location>
        <begin position="169"/>
        <end position="189"/>
    </location>
</feature>
<feature type="transmembrane region" description="Helical" evidence="6">
    <location>
        <begin position="490"/>
        <end position="511"/>
    </location>
</feature>
<feature type="transmembrane region" description="Helical" evidence="6">
    <location>
        <begin position="70"/>
        <end position="89"/>
    </location>
</feature>
<protein>
    <submittedName>
        <fullName evidence="8">Malate-2H(+)/Na(+)-lactate antiporter</fullName>
    </submittedName>
    <submittedName>
        <fullName evidence="9">Na+/H+ antiporter NhaC family protein</fullName>
    </submittedName>
</protein>